<keyword evidence="1" id="KW-0175">Coiled coil</keyword>
<proteinExistence type="predicted"/>
<evidence type="ECO:0000313" key="6">
    <source>
        <dbReference type="Proteomes" id="UP001152797"/>
    </source>
</evidence>
<reference evidence="3" key="1">
    <citation type="submission" date="2022-10" db="EMBL/GenBank/DDBJ databases">
        <authorList>
            <person name="Chen Y."/>
            <person name="Dougan E. K."/>
            <person name="Chan C."/>
            <person name="Rhodes N."/>
            <person name="Thang M."/>
        </authorList>
    </citation>
    <scope>NUCLEOTIDE SEQUENCE</scope>
</reference>
<evidence type="ECO:0000313" key="3">
    <source>
        <dbReference type="EMBL" id="CAI3980499.1"/>
    </source>
</evidence>
<dbReference type="EMBL" id="CAMXCT010000560">
    <property type="protein sequence ID" value="CAI3980499.1"/>
    <property type="molecule type" value="Genomic_DNA"/>
</dbReference>
<dbReference type="EMBL" id="CAMXCT020000560">
    <property type="protein sequence ID" value="CAL1133874.1"/>
    <property type="molecule type" value="Genomic_DNA"/>
</dbReference>
<dbReference type="OrthoDB" id="423616at2759"/>
<keyword evidence="6" id="KW-1185">Reference proteome</keyword>
<dbReference type="Proteomes" id="UP001152797">
    <property type="component" value="Unassembled WGS sequence"/>
</dbReference>
<comment type="caution">
    <text evidence="3">The sequence shown here is derived from an EMBL/GenBank/DDBJ whole genome shotgun (WGS) entry which is preliminary data.</text>
</comment>
<sequence length="2943" mass="322486">MKNWLVRQLASALSDYVEGISPETVQTSLGRDIGHLNLKGARVNPQAVEVYGLEVLHSELSVEAEVPWRHLFSQPTKLTVKTLELELRLRPQKKARGNTTAEAKEAQVKKLEDEMVAVAQQAEAEEGGGFFSARVARLSHAILRQLRVTVGHLKAKVHHVLPGKAPLTLALGESCLESVGQDWKSLPSDDADLRKVLRFSGFQLTLGASEFGGNDLRLFGPLSIQAKLLHSPEQALAKLWVELPQEEDVGFQITPEALQQLRSWCDWMLAEFLEGTSEGGGGRDLAEAAGRRYASVYALKLKGQAYDEVVLSKMEASASVRWLAKWRLESHLQISSKEEAASSTSSQWRSWIDWAKGTNQSETTEAAGPKQAWAESEGFSMEALLNELPQAEELPELATPTRFELHMQISQYTALCDASGGVLEASLGGAAFSLDVTIGTNTQLCVTLKLATMAISLDGRPLVELVDTTTGSFTSQDGQNRRLKPGAGLQFQVSADRISSSPNVAVTFLGEPIQVNLAPRTLHGALRSSSDAWNAWKRRSEAVEMVREVSDLDEDGEPFEGSTVRHAKAAAEAAGLDTGQLSLTMEVEAPILRLETQHGAALEIHLGHFSGKSIRELPVGSMLSLSESAAESEAVDLQRFALICQLRDTRIKLIEPGETDRFAYEPSKVVLVAARRPHGGEIHAESTRFRCHIDPGLMRLFGHLQVGLDFALSPLSGGVMGRQIESSPRVVRTASLKRSISRQNQPWKFDLRTGSFDLIWDPKGGGGYHEGSVKGHIAGVNVKVNVDDQGRMTVVGNAQDAAMTCGDRRFFSSRGHLDLEAKRSPDALHLAFTAPPLELRWASESVRKAMAANGEIRRNLAEGHSAALQKCGRNEVRLTSALWERFVAEKTEELRDAFDQAVKEIHPESQKTASRVVQVSIKSEELRAVLLRPGEVVEEEVQATMCGLECCLRSGEGFSITSTLRSMDVWLGGRLLLAPREANLPLLQAVLTAGSGGPKGSENVYDLQVTWAQIALVYRQRDFERIMDLCHQELRLSTSSTETKRQSTGEDVERSPTPTVSAGTQRSHSLRYCFNIGAPLLFLPASTGKKCDLGVMDPSIGGLSMANSSSSSRSFQPLRDEGYAVLDFGNCLVQSDPSSDGAAGVRISMTRLQVFFAASPEDDVHQRWHQILRPVTAEVEVQSTAESLDIRVHAPLEKVEALDVGPSLPLNPLKPPSRPASPKSGLYKPRPHPTISLTRAHATQFFDVLYLNLSYASADQVDALREALKMRLQQQLEELTQPAPGRGFLFSLRWTGALMVEAGFTEDSTLARLEITNGCFEYRRPYSSGEAVPRHINFYCEGGCVKDARKEDFIGLLIDLPCAPDCLGLEVLATMPALPTDFAEIKIQLRQPNVWLLPQLWTDLLTWALSVYQQTAQAAVDTTSSEDAVTVQMMQVNLQDGAVRLPIAWDSPAQHFALVGDLLLRLKSEGSKMTFEQIAMPNASLRRVSVSDTSEAQNRLLCEKLSFFAKVVSEKQVVSGTRISLYCAEIVKLHSFQLRITLQDILELSDMLQAMAEMEAESVEPQEEIRARDPLSLEQPQKMSVACSIELDGVHLQILAPRPVLEFGLGCPLTRVNFSWARGSTPMGSVAVDRVWLSLSALNEHLAAWEPILGTSHWNMELLCRRDSDTSAVAEIHTGPTSPIQLAVTLPVIHACSRLLQAYDDAITASRELKANRKRTDSFQREAAVKKFEDSVVGLNLTGIDCFVCKPVKHLSSFLKSEAASISALELLSRPTSLDSILDDERKINLQLKGSEGCPTKSLKVRAGVAELWDTSHGELLVQVLVNRPPQLLLLVSSPMILANRTLLDLEVKLSNVSNLQMEASEWPPFCIPIQFLEGSQGTPLPEATSMATSKAWKAAAEFVKSHTLFLPSGFYLALPPKALGSFEAAFQLRPAPSSVGGMHLSWGGLVSPLRVMESDGYAAYSRSVCPDVSMPAYGLRLAAERTENQCQISIEAPFRLCNACPVDFSYHLCWSNAGSFAPRVLDQHNGTADANGMLHINDGYGGIWDVPPNGFAYVAPLRLRQNSFQWWLGKTKEHQDCPHRTNVVTVKRDGRKVSWQFCEAGRGISKQLSARLAPGDEVPIYELPEQIGAAPSGGVLKQPLHRNEDSLPPLLLSVSLAKQQGSAPWSSAIPVLVEGQMSPVPVNLGTGLTLQCDRQNARSGQRKACKAIIYANCWFNNATGLDVVLVRGTEPAAIYNNLSVMDDEAWANVDSEDDPSGFHVVLLGTQRRIRLPFVGVGQSAKLSLSSTHDCILKSDFISSSSSHGVSSTLFSLIPALLAFNTLDDLEIGFRQDGQRAKDSWIEPKTGCSAIYWSFEGCRRLQLAVRASGSVGGGSRNRREGQWSAAFEVSEHGIGCFPIRLPDASSKDHLFCVQIQQCSSQLITLTVAGQDACHQLVNRHPCLVVDGCFANESIDGCHFVAVHGSKIPFGSSGTLQLNSKRRVCLLLGDVASHKSTSIELALDTPVNRIVEFEFPISVRLDIVQRVAHITISPVGLLVGGLSKGNSLSWKLEANVRIPALNIGIRGGQTESAESFCCQLRGLNLQCLQTETRETICELGGLQVDHVRGRSSKTKEQRSVILASLPQPQPWRLKIVREQLSETDAILRSMSLEFFPAKDNEGVVLESNVSEELIKDIKDFLREATPSQLEGLCLFQIARWAGTPYHQTLEKPPAPSRKYVLKGFQCGDLKIGLWCKLSISSLPSFAGAMLTLSSFSATLDVDGARVKLERQSFFIGSKPFEGTLEALANLIVERYKPCIRHSWRSLINNSNAVLGGLFSRHAWNPRKATNKTLIPAVLCVWNGVVTLRSEVPKADMVQVYKKDVPLDEAGFQQVLKSYDSGSMETFLRRLLGNFDAKVSDSAQLANYARSLLGSKKSFDEVVDFIISPQCKWTVPALPSS</sequence>
<evidence type="ECO:0000313" key="4">
    <source>
        <dbReference type="EMBL" id="CAL1133874.1"/>
    </source>
</evidence>
<reference evidence="4" key="2">
    <citation type="submission" date="2024-04" db="EMBL/GenBank/DDBJ databases">
        <authorList>
            <person name="Chen Y."/>
            <person name="Shah S."/>
            <person name="Dougan E. K."/>
            <person name="Thang M."/>
            <person name="Chan C."/>
        </authorList>
    </citation>
    <scope>NUCLEOTIDE SEQUENCE [LARGE SCALE GENOMIC DNA]</scope>
</reference>
<feature type="region of interest" description="Disordered" evidence="2">
    <location>
        <begin position="1205"/>
        <end position="1226"/>
    </location>
</feature>
<feature type="region of interest" description="Disordered" evidence="2">
    <location>
        <begin position="1038"/>
        <end position="1064"/>
    </location>
</feature>
<feature type="coiled-coil region" evidence="1">
    <location>
        <begin position="94"/>
        <end position="121"/>
    </location>
</feature>
<organism evidence="3">
    <name type="scientific">Cladocopium goreaui</name>
    <dbReference type="NCBI Taxonomy" id="2562237"/>
    <lineage>
        <taxon>Eukaryota</taxon>
        <taxon>Sar</taxon>
        <taxon>Alveolata</taxon>
        <taxon>Dinophyceae</taxon>
        <taxon>Suessiales</taxon>
        <taxon>Symbiodiniaceae</taxon>
        <taxon>Cladocopium</taxon>
    </lineage>
</organism>
<evidence type="ECO:0000256" key="2">
    <source>
        <dbReference type="SAM" id="MobiDB-lite"/>
    </source>
</evidence>
<gene>
    <name evidence="3" type="ORF">C1SCF055_LOCUS8367</name>
</gene>
<feature type="compositionally biased region" description="Basic and acidic residues" evidence="2">
    <location>
        <begin position="1042"/>
        <end position="1054"/>
    </location>
</feature>
<evidence type="ECO:0000313" key="5">
    <source>
        <dbReference type="EMBL" id="CAL4767811.1"/>
    </source>
</evidence>
<protein>
    <submittedName>
        <fullName evidence="5">Vacuolar protein sorting-associated protein 13 VPS13 adaptor binding domain-containing protein</fullName>
    </submittedName>
</protein>
<accession>A0A9P1BW08</accession>
<dbReference type="EMBL" id="CAMXCT030000560">
    <property type="protein sequence ID" value="CAL4767811.1"/>
    <property type="molecule type" value="Genomic_DNA"/>
</dbReference>
<evidence type="ECO:0000256" key="1">
    <source>
        <dbReference type="SAM" id="Coils"/>
    </source>
</evidence>
<name>A0A9P1BW08_9DINO</name>